<sequence>MSLKSEACKNKLLLSKAQKAWIEKTFSKKECVKFIGGVREPRRCGCGKLFASHAHLTQTTHLKSSATEKWSPEKHTVVSPTDSYGLLEFKGSGQANKAQYIRLSHDTPPESMLELLREEWKLELPKLVISIHGGIQDFDLQPKLKRVFSKGLQKAAKTTGAWVLTGGTNTGVTVHVGDSLNNRSVRMRGRTVTIGIAPWGVLLNRDNLLGRDAVKPYYTVPCPTSKGAILNSSHTHFLLVDNGTAGCYGAEIKLRRHLEKYISKQRISSRSRRCVPVVCVVVEGGPNTIRSILTMVTDMPPIPIVVCDGSGRAADLIAFVHKYAGDDGTMLETLRDQLLVTIQQTFSFTRDQAEKLFVELMLCIRRRDLITVFRMDDDESEDIDLSILTALLKSQNASPLDQLSLSLAWDREDIAKKQVFVYGVEWPEGALEQVMMDALTYDRVEFVKLLMDNGVNIQKFLTFSRLEDLYNIVSVTLHYLARDIKKNNHNSQRYTLIDIGMVMEQLMGGAYRSLYTRKKFKMVYQNTIRTPLRKIPRSNFANLKKTVSGISMADMDDSTVNRKTETFTYPFHELMVWAVLMKRHKMALFMWQQGEEALAKALAASKLYKAMARDAEQIDIESDTAQELRGYSSEFQTLSLELLDQCYHVDTIQTQQLLTYELKNWSLLTCLSLAVSANHKEFIAHPCCQALLNDMWMGGLQMRKNTFIKVILGILLPPSILALEFKSKEELQLMPQTIEEHYQDLQETADKTSLHDAMEMDEQTGMMASGIVNAGQKAAMILGVQDDAADNGKKSKLRLGKKIYEFYNAPVTKFWAHTMAYILYLAIFNYVVLVRMESTPRWQECYIIIYIITLAIEKTRELFQSETGNLSTKVKIFYSDYWNIIDTMAILLFIVGIFLRFNPPTMATGRVIYCIDIIFWYIRLLDIMSVNKYLGPYVTMIPKMVVDMIYILLILTVILMSFGVAKQAILKPDEDPHWLLAREIFFQPYFMLYGEVFAPEIDPPCGDDPDLPACMTGHWITPIIMTLFLLVANILIINLIIATFNNTFAAINAMSRIIWKFQRYRLVMEYEQTAVLAPPLMIISHIYTFFRFLFRRCRKFRPTTLDRGLKLFLTEEDVEKVFDFEEECMEYYFRTKQEKMRCSDEIRIAETHECTDAMSLKLDEVNEKNNRTKLTMHIVDQRLTRLEQIAMQTITSVHSMEKILTSQLCDMVLSPRSAAVEVAEAVTPRKKEVLQSHSEEVCKSAKDRESISPISLSVDSSPQQLSKISSKESEDPMKKLIAQASDETTTKEKESTHSEEDAKMSFKSKLERQHHVYGTKDQSDVTSPSPEKEKPKKVLKKKRKSTFERWASMQGSAQSADEQSDEEFKPPIRQISQFGKQVHSAKGLPVLQMPLPSEATCAFNRFGPDMRMSSLLHGGAGNVNLLPMHNDSRRSSDSAMSAFSFSSFTPDDPLSRIQIPKPKPYTSVPTYSSITDTIDTSVFNNSIPVSPLTNHDYHTITNVIDTTTAAGPPSPPTTPLYRNANPDYDINRYSSRAMMPQFSSDPSVSLKLAEQRDYELMEDEVHCKIHSTVGKTSMMNRDNSAEKVEFRIGGKKIASLQMSDSDEL</sequence>
<protein>
    <submittedName>
        <fullName evidence="14">Transient receptor potential cation channel subfamily M member 1</fullName>
    </submittedName>
</protein>
<keyword evidence="4 9" id="KW-1133">Transmembrane helix</keyword>
<feature type="transmembrane region" description="Helical" evidence="9">
    <location>
        <begin position="814"/>
        <end position="833"/>
    </location>
</feature>
<feature type="compositionally biased region" description="Low complexity" evidence="8">
    <location>
        <begin position="1251"/>
        <end position="1262"/>
    </location>
</feature>
<feature type="region of interest" description="Disordered" evidence="8">
    <location>
        <begin position="1231"/>
        <end position="1366"/>
    </location>
</feature>
<dbReference type="RefSeq" id="XP_006814003.1">
    <property type="nucleotide sequence ID" value="XM_006813940.1"/>
</dbReference>
<dbReference type="Gene3D" id="1.20.5.1010">
    <property type="entry name" value="TRPM, tetramerisation domain"/>
    <property type="match status" value="1"/>
</dbReference>
<organism evidence="13 14">
    <name type="scientific">Saccoglossus kowalevskii</name>
    <name type="common">Acorn worm</name>
    <dbReference type="NCBI Taxonomy" id="10224"/>
    <lineage>
        <taxon>Eukaryota</taxon>
        <taxon>Metazoa</taxon>
        <taxon>Hemichordata</taxon>
        <taxon>Enteropneusta</taxon>
        <taxon>Harrimaniidae</taxon>
        <taxon>Saccoglossus</taxon>
    </lineage>
</organism>
<dbReference type="PANTHER" id="PTHR13800:SF1">
    <property type="entry name" value="TRANSIENT RECEPTOR POTENTIAL CATION CHANNEL TRPM"/>
    <property type="match status" value="1"/>
</dbReference>
<dbReference type="Pfam" id="PF00520">
    <property type="entry name" value="Ion_trans"/>
    <property type="match status" value="1"/>
</dbReference>
<name>A0ABM0M1W2_SACKO</name>
<gene>
    <name evidence="14" type="primary">TRPM3</name>
</gene>
<feature type="domain" description="TRPM SLOG" evidence="11">
    <location>
        <begin position="98"/>
        <end position="363"/>
    </location>
</feature>
<keyword evidence="7" id="KW-0407">Ion channel</keyword>
<dbReference type="InterPro" id="IPR041491">
    <property type="entry name" value="TRPM_SLOG"/>
</dbReference>
<comment type="subcellular location">
    <subcellularLocation>
        <location evidence="1">Membrane</location>
        <topology evidence="1">Multi-pass membrane protein</topology>
    </subcellularLocation>
</comment>
<evidence type="ECO:0000256" key="9">
    <source>
        <dbReference type="SAM" id="Phobius"/>
    </source>
</evidence>
<feature type="transmembrane region" description="Helical" evidence="9">
    <location>
        <begin position="945"/>
        <end position="965"/>
    </location>
</feature>
<dbReference type="Pfam" id="PF25508">
    <property type="entry name" value="TRPM2"/>
    <property type="match status" value="1"/>
</dbReference>
<evidence type="ECO:0000259" key="12">
    <source>
        <dbReference type="Pfam" id="PF25508"/>
    </source>
</evidence>
<feature type="transmembrane region" description="Helical" evidence="9">
    <location>
        <begin position="881"/>
        <end position="901"/>
    </location>
</feature>
<dbReference type="InterPro" id="IPR057366">
    <property type="entry name" value="TRPM-like"/>
</dbReference>
<accession>A0ABM0M1W2</accession>
<evidence type="ECO:0000259" key="11">
    <source>
        <dbReference type="Pfam" id="PF18139"/>
    </source>
</evidence>
<feature type="transmembrane region" description="Helical" evidence="9">
    <location>
        <begin position="1073"/>
        <end position="1094"/>
    </location>
</feature>
<feature type="compositionally biased region" description="Basic and acidic residues" evidence="8">
    <location>
        <begin position="1269"/>
        <end position="1278"/>
    </location>
</feature>
<dbReference type="InterPro" id="IPR005821">
    <property type="entry name" value="Ion_trans_dom"/>
</dbReference>
<evidence type="ECO:0000256" key="6">
    <source>
        <dbReference type="ARBA" id="ARBA00023136"/>
    </source>
</evidence>
<dbReference type="InterPro" id="IPR050927">
    <property type="entry name" value="TRPM"/>
</dbReference>
<evidence type="ECO:0000256" key="1">
    <source>
        <dbReference type="ARBA" id="ARBA00004141"/>
    </source>
</evidence>
<keyword evidence="5" id="KW-0406">Ion transport</keyword>
<evidence type="ECO:0000256" key="8">
    <source>
        <dbReference type="SAM" id="MobiDB-lite"/>
    </source>
</evidence>
<evidence type="ECO:0000259" key="10">
    <source>
        <dbReference type="Pfam" id="PF00520"/>
    </source>
</evidence>
<dbReference type="Pfam" id="PF18139">
    <property type="entry name" value="LSDAT_euk"/>
    <property type="match status" value="1"/>
</dbReference>
<dbReference type="GeneID" id="100367458"/>
<feature type="compositionally biased region" description="Basic and acidic residues" evidence="8">
    <location>
        <begin position="1231"/>
        <end position="1250"/>
    </location>
</feature>
<feature type="domain" description="Ion transport" evidence="10">
    <location>
        <begin position="820"/>
        <end position="1053"/>
    </location>
</feature>
<keyword evidence="6 9" id="KW-0472">Membrane</keyword>
<keyword evidence="3 9" id="KW-0812">Transmembrane</keyword>
<evidence type="ECO:0000256" key="2">
    <source>
        <dbReference type="ARBA" id="ARBA00022448"/>
    </source>
</evidence>
<feature type="compositionally biased region" description="Basic and acidic residues" evidence="8">
    <location>
        <begin position="1288"/>
        <end position="1314"/>
    </location>
</feature>
<proteinExistence type="predicted"/>
<feature type="domain" description="TRPM-like" evidence="12">
    <location>
        <begin position="419"/>
        <end position="685"/>
    </location>
</feature>
<feature type="transmembrane region" description="Helical" evidence="9">
    <location>
        <begin position="1019"/>
        <end position="1052"/>
    </location>
</feature>
<keyword evidence="2" id="KW-0813">Transport</keyword>
<reference evidence="14" key="1">
    <citation type="submission" date="2025-08" db="UniProtKB">
        <authorList>
            <consortium name="RefSeq"/>
        </authorList>
    </citation>
    <scope>IDENTIFICATION</scope>
    <source>
        <tissue evidence="14">Testes</tissue>
    </source>
</reference>
<feature type="transmembrane region" description="Helical" evidence="9">
    <location>
        <begin position="907"/>
        <end position="924"/>
    </location>
</feature>
<evidence type="ECO:0000256" key="3">
    <source>
        <dbReference type="ARBA" id="ARBA00022692"/>
    </source>
</evidence>
<evidence type="ECO:0000313" key="13">
    <source>
        <dbReference type="Proteomes" id="UP000694865"/>
    </source>
</evidence>
<keyword evidence="13" id="KW-1185">Reference proteome</keyword>
<evidence type="ECO:0000256" key="5">
    <source>
        <dbReference type="ARBA" id="ARBA00023065"/>
    </source>
</evidence>
<keyword evidence="14" id="KW-0675">Receptor</keyword>
<evidence type="ECO:0000313" key="14">
    <source>
        <dbReference type="RefSeq" id="XP_006814003.1"/>
    </source>
</evidence>
<dbReference type="PANTHER" id="PTHR13800">
    <property type="entry name" value="TRANSIENT RECEPTOR POTENTIAL CATION CHANNEL, SUBFAMILY M, MEMBER 6"/>
    <property type="match status" value="1"/>
</dbReference>
<dbReference type="InterPro" id="IPR037162">
    <property type="entry name" value="TRPM_tetra_sf"/>
</dbReference>
<evidence type="ECO:0000256" key="4">
    <source>
        <dbReference type="ARBA" id="ARBA00022989"/>
    </source>
</evidence>
<dbReference type="Proteomes" id="UP000694865">
    <property type="component" value="Unplaced"/>
</dbReference>
<evidence type="ECO:0000256" key="7">
    <source>
        <dbReference type="ARBA" id="ARBA00023303"/>
    </source>
</evidence>